<evidence type="ECO:0000313" key="3">
    <source>
        <dbReference type="Proteomes" id="UP001443914"/>
    </source>
</evidence>
<dbReference type="AlphaFoldDB" id="A0AAW1L1D2"/>
<organism evidence="2 3">
    <name type="scientific">Saponaria officinalis</name>
    <name type="common">Common soapwort</name>
    <name type="synonym">Lychnis saponaria</name>
    <dbReference type="NCBI Taxonomy" id="3572"/>
    <lineage>
        <taxon>Eukaryota</taxon>
        <taxon>Viridiplantae</taxon>
        <taxon>Streptophyta</taxon>
        <taxon>Embryophyta</taxon>
        <taxon>Tracheophyta</taxon>
        <taxon>Spermatophyta</taxon>
        <taxon>Magnoliopsida</taxon>
        <taxon>eudicotyledons</taxon>
        <taxon>Gunneridae</taxon>
        <taxon>Pentapetalae</taxon>
        <taxon>Caryophyllales</taxon>
        <taxon>Caryophyllaceae</taxon>
        <taxon>Caryophylleae</taxon>
        <taxon>Saponaria</taxon>
    </lineage>
</organism>
<gene>
    <name evidence="2" type="ORF">RND81_05G271900</name>
</gene>
<sequence>MTKSLNSQPHTHSQLSFLFLILSLLFFLFTTYWFHHLTSPSLVFLCTVPFFLSTSILNYVSIMQFLSCLHSLPSRVYKSFDFSTCYYVLTIYEEVDTMSFSHLKHGSLVTTTPRTIIRGLL</sequence>
<feature type="transmembrane region" description="Helical" evidence="1">
    <location>
        <begin position="15"/>
        <end position="35"/>
    </location>
</feature>
<keyword evidence="1" id="KW-1133">Transmembrane helix</keyword>
<evidence type="ECO:0000256" key="1">
    <source>
        <dbReference type="SAM" id="Phobius"/>
    </source>
</evidence>
<keyword evidence="1" id="KW-0812">Transmembrane</keyword>
<dbReference type="EMBL" id="JBDFQZ010000005">
    <property type="protein sequence ID" value="KAK9727295.1"/>
    <property type="molecule type" value="Genomic_DNA"/>
</dbReference>
<keyword evidence="3" id="KW-1185">Reference proteome</keyword>
<evidence type="ECO:0008006" key="4">
    <source>
        <dbReference type="Google" id="ProtNLM"/>
    </source>
</evidence>
<reference evidence="2" key="1">
    <citation type="submission" date="2024-03" db="EMBL/GenBank/DDBJ databases">
        <title>WGS assembly of Saponaria officinalis var. Norfolk2.</title>
        <authorList>
            <person name="Jenkins J."/>
            <person name="Shu S."/>
            <person name="Grimwood J."/>
            <person name="Barry K."/>
            <person name="Goodstein D."/>
            <person name="Schmutz J."/>
            <person name="Leebens-Mack J."/>
            <person name="Osbourn A."/>
        </authorList>
    </citation>
    <scope>NUCLEOTIDE SEQUENCE [LARGE SCALE GENOMIC DNA]</scope>
    <source>
        <strain evidence="2">JIC</strain>
    </source>
</reference>
<proteinExistence type="predicted"/>
<keyword evidence="1" id="KW-0472">Membrane</keyword>
<evidence type="ECO:0000313" key="2">
    <source>
        <dbReference type="EMBL" id="KAK9727295.1"/>
    </source>
</evidence>
<feature type="transmembrane region" description="Helical" evidence="1">
    <location>
        <begin position="41"/>
        <end position="60"/>
    </location>
</feature>
<name>A0AAW1L1D2_SAPOF</name>
<comment type="caution">
    <text evidence="2">The sequence shown here is derived from an EMBL/GenBank/DDBJ whole genome shotgun (WGS) entry which is preliminary data.</text>
</comment>
<protein>
    <recommendedName>
        <fullName evidence="4">Transmembrane protein</fullName>
    </recommendedName>
</protein>
<accession>A0AAW1L1D2</accession>
<dbReference type="Proteomes" id="UP001443914">
    <property type="component" value="Unassembled WGS sequence"/>
</dbReference>